<proteinExistence type="predicted"/>
<evidence type="ECO:0000313" key="2">
    <source>
        <dbReference type="Proteomes" id="UP000199340"/>
    </source>
</evidence>
<evidence type="ECO:0000313" key="1">
    <source>
        <dbReference type="EMBL" id="SDI33793.1"/>
    </source>
</evidence>
<sequence length="275" mass="29950">MFDTFVMVDWSAAGTPKTGADSIWIAVTRGGDVSVSNPRTRIAAEAELRALFAGETAAGRRVLAGFDFAFGYPAGLTARLGRPGWRTIWADLARRIEEGAKNANNRFDVGAALNRHFDAPGPFWGNGLKRDIPGLPRKKPEGWGRALPVNWRLCDGMAPAAQEVWKLAGAGSVGGQALTGIAMLERLRHATGAAVWPFEWPTVSAVVLAEVFPSLWPLAPHPGEVRDEAQVRSVAQRLQRWQERGRLQRAMDLPLSQPSVVRDEEGWILGLGETL</sequence>
<reference evidence="1 2" key="1">
    <citation type="submission" date="2016-10" db="EMBL/GenBank/DDBJ databases">
        <authorList>
            <person name="de Groot N.N."/>
        </authorList>
    </citation>
    <scope>NUCLEOTIDE SEQUENCE [LARGE SCALE GENOMIC DNA]</scope>
    <source>
        <strain evidence="1 2">DSM 28010</strain>
    </source>
</reference>
<dbReference type="EMBL" id="FNEB01000002">
    <property type="protein sequence ID" value="SDI33793.1"/>
    <property type="molecule type" value="Genomic_DNA"/>
</dbReference>
<dbReference type="STRING" id="490829.SAMN05421850_102248"/>
<protein>
    <submittedName>
        <fullName evidence="1">Precorrin-8X/cobalt-precorrin-8 methylmutase</fullName>
    </submittedName>
</protein>
<name>A0A1G8JRT3_9RHOB</name>
<dbReference type="AlphaFoldDB" id="A0A1G8JRT3"/>
<gene>
    <name evidence="1" type="ORF">SAMN05421850_102248</name>
</gene>
<dbReference type="OrthoDB" id="9804758at2"/>
<dbReference type="Proteomes" id="UP000199340">
    <property type="component" value="Unassembled WGS sequence"/>
</dbReference>
<accession>A0A1G8JRT3</accession>
<dbReference type="RefSeq" id="WP_090027560.1">
    <property type="nucleotide sequence ID" value="NZ_FNEB01000002.1"/>
</dbReference>
<organism evidence="1 2">
    <name type="scientific">Lutimaribacter saemankumensis</name>
    <dbReference type="NCBI Taxonomy" id="490829"/>
    <lineage>
        <taxon>Bacteria</taxon>
        <taxon>Pseudomonadati</taxon>
        <taxon>Pseudomonadota</taxon>
        <taxon>Alphaproteobacteria</taxon>
        <taxon>Rhodobacterales</taxon>
        <taxon>Roseobacteraceae</taxon>
        <taxon>Lutimaribacter</taxon>
    </lineage>
</organism>
<keyword evidence="2" id="KW-1185">Reference proteome</keyword>